<organism evidence="8 9">
    <name type="scientific">Pedobacter frigidisoli</name>
    <dbReference type="NCBI Taxonomy" id="2530455"/>
    <lineage>
        <taxon>Bacteria</taxon>
        <taxon>Pseudomonadati</taxon>
        <taxon>Bacteroidota</taxon>
        <taxon>Sphingobacteriia</taxon>
        <taxon>Sphingobacteriales</taxon>
        <taxon>Sphingobacteriaceae</taxon>
        <taxon>Pedobacter</taxon>
    </lineage>
</organism>
<dbReference type="RefSeq" id="WP_131560737.1">
    <property type="nucleotide sequence ID" value="NZ_SJSN01000013.1"/>
</dbReference>
<dbReference type="Pfam" id="PF07980">
    <property type="entry name" value="SusD_RagB"/>
    <property type="match status" value="1"/>
</dbReference>
<dbReference type="InterPro" id="IPR012944">
    <property type="entry name" value="SusD_RagB_dom"/>
</dbReference>
<evidence type="ECO:0000259" key="6">
    <source>
        <dbReference type="Pfam" id="PF07980"/>
    </source>
</evidence>
<dbReference type="Pfam" id="PF14322">
    <property type="entry name" value="SusD-like_3"/>
    <property type="match status" value="1"/>
</dbReference>
<dbReference type="AlphaFoldDB" id="A0A4R0NVU7"/>
<reference evidence="8 9" key="1">
    <citation type="submission" date="2019-02" db="EMBL/GenBank/DDBJ databases">
        <title>Pedobacter sp. RP-3-11 sp. nov., isolated from Arctic soil.</title>
        <authorList>
            <person name="Dahal R.H."/>
        </authorList>
    </citation>
    <scope>NUCLEOTIDE SEQUENCE [LARGE SCALE GENOMIC DNA]</scope>
    <source>
        <strain evidence="8 9">RP-3-11</strain>
    </source>
</reference>
<keyword evidence="4" id="KW-0472">Membrane</keyword>
<evidence type="ECO:0000313" key="8">
    <source>
        <dbReference type="EMBL" id="TCD05633.1"/>
    </source>
</evidence>
<evidence type="ECO:0000256" key="2">
    <source>
        <dbReference type="ARBA" id="ARBA00006275"/>
    </source>
</evidence>
<dbReference type="InterPro" id="IPR011990">
    <property type="entry name" value="TPR-like_helical_dom_sf"/>
</dbReference>
<evidence type="ECO:0000256" key="4">
    <source>
        <dbReference type="ARBA" id="ARBA00023136"/>
    </source>
</evidence>
<evidence type="ECO:0000256" key="5">
    <source>
        <dbReference type="ARBA" id="ARBA00023237"/>
    </source>
</evidence>
<evidence type="ECO:0000256" key="3">
    <source>
        <dbReference type="ARBA" id="ARBA00022729"/>
    </source>
</evidence>
<dbReference type="InterPro" id="IPR033985">
    <property type="entry name" value="SusD-like_N"/>
</dbReference>
<evidence type="ECO:0000259" key="7">
    <source>
        <dbReference type="Pfam" id="PF14322"/>
    </source>
</evidence>
<comment type="similarity">
    <text evidence="2">Belongs to the SusD family.</text>
</comment>
<protein>
    <submittedName>
        <fullName evidence="8">RagB/SusD family nutrient uptake outer membrane protein</fullName>
    </submittedName>
</protein>
<proteinExistence type="inferred from homology"/>
<dbReference type="SUPFAM" id="SSF48452">
    <property type="entry name" value="TPR-like"/>
    <property type="match status" value="1"/>
</dbReference>
<evidence type="ECO:0000313" key="9">
    <source>
        <dbReference type="Proteomes" id="UP000291485"/>
    </source>
</evidence>
<feature type="domain" description="SusD-like N-terminal" evidence="7">
    <location>
        <begin position="97"/>
        <end position="233"/>
    </location>
</feature>
<dbReference type="Proteomes" id="UP000291485">
    <property type="component" value="Unassembled WGS sequence"/>
</dbReference>
<dbReference type="EMBL" id="SJSN01000013">
    <property type="protein sequence ID" value="TCD05633.1"/>
    <property type="molecule type" value="Genomic_DNA"/>
</dbReference>
<accession>A0A4R0NVU7</accession>
<comment type="caution">
    <text evidence="8">The sequence shown here is derived from an EMBL/GenBank/DDBJ whole genome shotgun (WGS) entry which is preliminary data.</text>
</comment>
<name>A0A4R0NVU7_9SPHI</name>
<feature type="domain" description="RagB/SusD" evidence="6">
    <location>
        <begin position="291"/>
        <end position="492"/>
    </location>
</feature>
<dbReference type="Gene3D" id="1.25.40.390">
    <property type="match status" value="1"/>
</dbReference>
<keyword evidence="9" id="KW-1185">Reference proteome</keyword>
<sequence>MKKIIYSTGIIMMLIMSTSCKKWLDLQPRDGITRQGFWKTKEDIQAAVAGCYASLLSAPPTAGDRALTENIFMFGEMRADMIDAGPGGSNEEKDIFDVNIVESNTISRWSSFYRTINYCNIVLDYAPAVKDNDPTLTDAQLNASLSEVLALRSMMYFYLVKSFRDVPLKLTSTSKDTDLQDLPKTAGADILTQIVSDLKKAEAGAVTTYGNTVADKGRVTKFTVNALLADVYLWMDNYTACLAECEKIINSQRYALQSAGSSWFFNVFYTGSSTETIFEFNNQQSTGAINNVFYSLLVQSRKRFIASSYVQSEIFSPDDVDPDRIYDIRGDNFYRTSDFSITKWGTENPSYVNWQAYRLSDILLLKAEALAQTNGGTEALQIISEIRLKRNAVATTAQSPDPNDKDGICDYILAERSREFAFEGKRWFDILRMAKRDNYRRLDIILNMVAQTVSPALQQSAITKYRDYNSHYFPIFEQELFADPKLVQNPFYNK</sequence>
<gene>
    <name evidence="8" type="ORF">EZ449_16220</name>
</gene>
<dbReference type="OrthoDB" id="1035036at2"/>
<dbReference type="GO" id="GO:0009279">
    <property type="term" value="C:cell outer membrane"/>
    <property type="evidence" value="ECO:0007669"/>
    <property type="project" value="UniProtKB-SubCell"/>
</dbReference>
<keyword evidence="5" id="KW-0998">Cell outer membrane</keyword>
<evidence type="ECO:0000256" key="1">
    <source>
        <dbReference type="ARBA" id="ARBA00004442"/>
    </source>
</evidence>
<comment type="subcellular location">
    <subcellularLocation>
        <location evidence="1">Cell outer membrane</location>
    </subcellularLocation>
</comment>
<dbReference type="CDD" id="cd08977">
    <property type="entry name" value="SusD"/>
    <property type="match status" value="1"/>
</dbReference>
<keyword evidence="3" id="KW-0732">Signal</keyword>
<dbReference type="PROSITE" id="PS51257">
    <property type="entry name" value="PROKAR_LIPOPROTEIN"/>
    <property type="match status" value="1"/>
</dbReference>